<dbReference type="HOGENOM" id="CLU_051226_0_0_1"/>
<keyword evidence="3" id="KW-1185">Reference proteome</keyword>
<reference evidence="2 3" key="1">
    <citation type="journal article" date="2012" name="Science">
        <title>The Paleozoic origin of enzymatic lignin decomposition reconstructed from 31 fungal genomes.</title>
        <authorList>
            <person name="Floudas D."/>
            <person name="Binder M."/>
            <person name="Riley R."/>
            <person name="Barry K."/>
            <person name="Blanchette R.A."/>
            <person name="Henrissat B."/>
            <person name="Martinez A.T."/>
            <person name="Otillar R."/>
            <person name="Spatafora J.W."/>
            <person name="Yadav J.S."/>
            <person name="Aerts A."/>
            <person name="Benoit I."/>
            <person name="Boyd A."/>
            <person name="Carlson A."/>
            <person name="Copeland A."/>
            <person name="Coutinho P.M."/>
            <person name="de Vries R.P."/>
            <person name="Ferreira P."/>
            <person name="Findley K."/>
            <person name="Foster B."/>
            <person name="Gaskell J."/>
            <person name="Glotzer D."/>
            <person name="Gorecki P."/>
            <person name="Heitman J."/>
            <person name="Hesse C."/>
            <person name="Hori C."/>
            <person name="Igarashi K."/>
            <person name="Jurgens J.A."/>
            <person name="Kallen N."/>
            <person name="Kersten P."/>
            <person name="Kohler A."/>
            <person name="Kuees U."/>
            <person name="Kumar T.K.A."/>
            <person name="Kuo A."/>
            <person name="LaButti K."/>
            <person name="Larrondo L.F."/>
            <person name="Lindquist E."/>
            <person name="Ling A."/>
            <person name="Lombard V."/>
            <person name="Lucas S."/>
            <person name="Lundell T."/>
            <person name="Martin R."/>
            <person name="McLaughlin D.J."/>
            <person name="Morgenstern I."/>
            <person name="Morin E."/>
            <person name="Murat C."/>
            <person name="Nagy L.G."/>
            <person name="Nolan M."/>
            <person name="Ohm R.A."/>
            <person name="Patyshakuliyeva A."/>
            <person name="Rokas A."/>
            <person name="Ruiz-Duenas F.J."/>
            <person name="Sabat G."/>
            <person name="Salamov A."/>
            <person name="Samejima M."/>
            <person name="Schmutz J."/>
            <person name="Slot J.C."/>
            <person name="St John F."/>
            <person name="Stenlid J."/>
            <person name="Sun H."/>
            <person name="Sun S."/>
            <person name="Syed K."/>
            <person name="Tsang A."/>
            <person name="Wiebenga A."/>
            <person name="Young D."/>
            <person name="Pisabarro A."/>
            <person name="Eastwood D.C."/>
            <person name="Martin F."/>
            <person name="Cullen D."/>
            <person name="Grigoriev I.V."/>
            <person name="Hibbett D.S."/>
        </authorList>
    </citation>
    <scope>NUCLEOTIDE SEQUENCE [LARGE SCALE GENOMIC DNA]</scope>
    <source>
        <strain evidence="2 3">DJM-731 SS1</strain>
    </source>
</reference>
<organism evidence="2 3">
    <name type="scientific">Dacryopinax primogenitus (strain DJM 731)</name>
    <name type="common">Brown rot fungus</name>
    <dbReference type="NCBI Taxonomy" id="1858805"/>
    <lineage>
        <taxon>Eukaryota</taxon>
        <taxon>Fungi</taxon>
        <taxon>Dikarya</taxon>
        <taxon>Basidiomycota</taxon>
        <taxon>Agaricomycotina</taxon>
        <taxon>Dacrymycetes</taxon>
        <taxon>Dacrymycetales</taxon>
        <taxon>Dacrymycetaceae</taxon>
        <taxon>Dacryopinax</taxon>
    </lineage>
</organism>
<feature type="region of interest" description="Disordered" evidence="1">
    <location>
        <begin position="28"/>
        <end position="160"/>
    </location>
</feature>
<feature type="region of interest" description="Disordered" evidence="1">
    <location>
        <begin position="211"/>
        <end position="248"/>
    </location>
</feature>
<accession>M5G1H8</accession>
<evidence type="ECO:0000256" key="1">
    <source>
        <dbReference type="SAM" id="MobiDB-lite"/>
    </source>
</evidence>
<dbReference type="InterPro" id="IPR053030">
    <property type="entry name" value="Ribosomal_biogenesis_FAF1-like"/>
</dbReference>
<feature type="compositionally biased region" description="Basic and acidic residues" evidence="1">
    <location>
        <begin position="66"/>
        <end position="75"/>
    </location>
</feature>
<evidence type="ECO:0000313" key="3">
    <source>
        <dbReference type="Proteomes" id="UP000030653"/>
    </source>
</evidence>
<dbReference type="GeneID" id="63689014"/>
<protein>
    <submittedName>
        <fullName evidence="2">Uncharacterized protein</fullName>
    </submittedName>
</protein>
<dbReference type="Proteomes" id="UP000030653">
    <property type="component" value="Unassembled WGS sequence"/>
</dbReference>
<dbReference type="GO" id="GO:0005730">
    <property type="term" value="C:nucleolus"/>
    <property type="evidence" value="ECO:0007669"/>
    <property type="project" value="TreeGrafter"/>
</dbReference>
<dbReference type="STRING" id="1858805.M5G1H8"/>
<gene>
    <name evidence="2" type="ORF">DACRYDRAFT_24990</name>
</gene>
<feature type="compositionally biased region" description="Polar residues" evidence="1">
    <location>
        <begin position="47"/>
        <end position="60"/>
    </location>
</feature>
<dbReference type="PANTHER" id="PTHR28096:SF1">
    <property type="entry name" value="PROTEIN FAF1"/>
    <property type="match status" value="1"/>
</dbReference>
<dbReference type="GO" id="GO:0000462">
    <property type="term" value="P:maturation of SSU-rRNA from tricistronic rRNA transcript (SSU-rRNA, 5.8S rRNA, LSU-rRNA)"/>
    <property type="evidence" value="ECO:0007669"/>
    <property type="project" value="TreeGrafter"/>
</dbReference>
<proteinExistence type="predicted"/>
<dbReference type="RefSeq" id="XP_040624510.1">
    <property type="nucleotide sequence ID" value="XM_040773952.1"/>
</dbReference>
<dbReference type="OMA" id="IQMEVTD"/>
<feature type="compositionally biased region" description="Basic and acidic residues" evidence="1">
    <location>
        <begin position="213"/>
        <end position="247"/>
    </location>
</feature>
<evidence type="ECO:0000313" key="2">
    <source>
        <dbReference type="EMBL" id="EJT97612.1"/>
    </source>
</evidence>
<dbReference type="AlphaFoldDB" id="M5G1H8"/>
<dbReference type="EMBL" id="JH795876">
    <property type="protein sequence ID" value="EJT97612.1"/>
    <property type="molecule type" value="Genomic_DNA"/>
</dbReference>
<sequence length="316" mass="34408">MSSEGDAEDRGTMLAALEAHGQAFLRSFGPSAIPVHGVKRKRKESINSHTDNVDSSNPQQGDEDEWHGFGDDGPDHYQSMPSNDASKMDLPASGRPATDRPKTPVVVDFSHSRRPLSSAGQARSDKTFMSSKISKMKEDVSQRGDATAGQNEDDEQQLSDLRNDAELHRIIHTQLLSGSLDPMMDLKPSQKKKAMAGRVLEVAGKVKLGAGETDVRKEEHNKASKHIREGIRKKQKERAAQDLEEAKQLGNYHPTIKRLFAASSQPSAPNKRARGIGSGVGKFVGGTLKLSHAEIASVQGVPSKTKGRPGKNVRRR</sequence>
<dbReference type="OrthoDB" id="5556956at2759"/>
<feature type="region of interest" description="Disordered" evidence="1">
    <location>
        <begin position="296"/>
        <end position="316"/>
    </location>
</feature>
<feature type="compositionally biased region" description="Basic residues" evidence="1">
    <location>
        <begin position="305"/>
        <end position="316"/>
    </location>
</feature>
<name>M5G1H8_DACPD</name>
<dbReference type="PANTHER" id="PTHR28096">
    <property type="entry name" value="PROTEIN FAF1"/>
    <property type="match status" value="1"/>
</dbReference>